<reference evidence="3 4" key="1">
    <citation type="submission" date="2019-03" db="EMBL/GenBank/DDBJ databases">
        <title>Genomic Encyclopedia of Type Strains, Phase IV (KMG-IV): sequencing the most valuable type-strain genomes for metagenomic binning, comparative biology and taxonomic classification.</title>
        <authorList>
            <person name="Goeker M."/>
        </authorList>
    </citation>
    <scope>NUCLEOTIDE SEQUENCE [LARGE SCALE GENOMIC DNA]</scope>
    <source>
        <strain evidence="3 4">DSM 203</strain>
    </source>
</reference>
<dbReference type="AlphaFoldDB" id="A0A4R4AGY5"/>
<dbReference type="RefSeq" id="WP_123139626.1">
    <property type="nucleotide sequence ID" value="NZ_NRRH01000007.1"/>
</dbReference>
<protein>
    <submittedName>
        <fullName evidence="3">Amino acid ABC transporter substrate-binding protein (PAAT family)</fullName>
    </submittedName>
</protein>
<evidence type="ECO:0000256" key="1">
    <source>
        <dbReference type="ARBA" id="ARBA00010333"/>
    </source>
</evidence>
<evidence type="ECO:0000313" key="3">
    <source>
        <dbReference type="EMBL" id="TCW38537.1"/>
    </source>
</evidence>
<dbReference type="EMBL" id="SMDC01000002">
    <property type="protein sequence ID" value="TCW38537.1"/>
    <property type="molecule type" value="Genomic_DNA"/>
</dbReference>
<feature type="signal peptide" evidence="2">
    <location>
        <begin position="1"/>
        <end position="20"/>
    </location>
</feature>
<accession>A0A4R4AGY5</accession>
<comment type="caution">
    <text evidence="3">The sequence shown here is derived from an EMBL/GenBank/DDBJ whole genome shotgun (WGS) entry which is preliminary data.</text>
</comment>
<gene>
    <name evidence="3" type="ORF">EDC29_102433</name>
</gene>
<evidence type="ECO:0000256" key="2">
    <source>
        <dbReference type="SAM" id="SignalP"/>
    </source>
</evidence>
<dbReference type="PANTHER" id="PTHR35936">
    <property type="entry name" value="MEMBRANE-BOUND LYTIC MUREIN TRANSGLYCOSYLASE F"/>
    <property type="match status" value="1"/>
</dbReference>
<dbReference type="PANTHER" id="PTHR35936:SF25">
    <property type="entry name" value="ABC TRANSPORTER SUBSTRATE-BINDING PROTEIN"/>
    <property type="match status" value="1"/>
</dbReference>
<comment type="similarity">
    <text evidence="1">Belongs to the bacterial solute-binding protein 3 family.</text>
</comment>
<name>A0A4R4AGY5_MARGR</name>
<keyword evidence="2" id="KW-0732">Signal</keyword>
<dbReference type="Gene3D" id="3.40.190.10">
    <property type="entry name" value="Periplasmic binding protein-like II"/>
    <property type="match status" value="2"/>
</dbReference>
<organism evidence="3 4">
    <name type="scientific">Marichromatium gracile</name>
    <name type="common">Chromatium gracile</name>
    <dbReference type="NCBI Taxonomy" id="1048"/>
    <lineage>
        <taxon>Bacteria</taxon>
        <taxon>Pseudomonadati</taxon>
        <taxon>Pseudomonadota</taxon>
        <taxon>Gammaproteobacteria</taxon>
        <taxon>Chromatiales</taxon>
        <taxon>Chromatiaceae</taxon>
        <taxon>Marichromatium</taxon>
    </lineage>
</organism>
<evidence type="ECO:0000313" key="4">
    <source>
        <dbReference type="Proteomes" id="UP000295247"/>
    </source>
</evidence>
<sequence length="249" mass="27433">MNGKVLAALLGMLVAAPAAAETVRMTSLEWPPYSGAELPQQGAVIAVARAAFAAMGDELIVEFYPWSRAVKLVTTPGTGFVAYLPEYAYESEEFTFSEPLGYGPLGLVERSAEPVVWETIEDLERYRIGVVQGYVNTAAFDAAVAEERIQVETVVSDAQNARKVAAERLDAAVIDSHVLDYLLARDPLLEPVEPGAVRMNARLLESKALLAAFRNGPEGDRWRQTLNEGLKRIDAEAMLREYLMRDWSR</sequence>
<dbReference type="Proteomes" id="UP000295247">
    <property type="component" value="Unassembled WGS sequence"/>
</dbReference>
<dbReference type="SUPFAM" id="SSF53850">
    <property type="entry name" value="Periplasmic binding protein-like II"/>
    <property type="match status" value="1"/>
</dbReference>
<proteinExistence type="inferred from homology"/>
<feature type="chain" id="PRO_5020738733" evidence="2">
    <location>
        <begin position="21"/>
        <end position="249"/>
    </location>
</feature>